<keyword evidence="3" id="KW-1185">Reference proteome</keyword>
<feature type="region of interest" description="Disordered" evidence="1">
    <location>
        <begin position="59"/>
        <end position="78"/>
    </location>
</feature>
<name>A0AAD7BG01_9AGAR</name>
<evidence type="ECO:0000256" key="1">
    <source>
        <dbReference type="SAM" id="MobiDB-lite"/>
    </source>
</evidence>
<sequence>MNIRQTLKTDIRIRTNIDGKYSCICKQYSRIFASGNYSDSAPLDTHLKQSAISASESSVGSLKCPSQQVPSGGSSQWESNLDRLTEGHAKMDGSLGLADEYSRILTFSKPDIRIRVNSTATAIHEYKYSNYAGGPNNENLSATPFFLLPSTSPQKIHLPIPDTNVRRAGGVYTLPGSEMRLRKLLRALHPGGSPPRLEPPSLISFVPCASVTVGTIHRLLFYSLILAEDTCAVDTGFYKFSSVEVHSAISLLQVLVLISPYARLLKLRTIGLDHFAAIRLQIRGTTYRRRTSAAGYEEEEHTAGISVTEDEEIAAARGILEGFDLHEDDGNSGIDVYCRAFLACRFSWHARASPSGHTSEVMLEGSGFSR</sequence>
<organism evidence="2 3">
    <name type="scientific">Roridomyces roridus</name>
    <dbReference type="NCBI Taxonomy" id="1738132"/>
    <lineage>
        <taxon>Eukaryota</taxon>
        <taxon>Fungi</taxon>
        <taxon>Dikarya</taxon>
        <taxon>Basidiomycota</taxon>
        <taxon>Agaricomycotina</taxon>
        <taxon>Agaricomycetes</taxon>
        <taxon>Agaricomycetidae</taxon>
        <taxon>Agaricales</taxon>
        <taxon>Marasmiineae</taxon>
        <taxon>Mycenaceae</taxon>
        <taxon>Roridomyces</taxon>
    </lineage>
</organism>
<proteinExistence type="predicted"/>
<protein>
    <submittedName>
        <fullName evidence="2">Uncharacterized protein</fullName>
    </submittedName>
</protein>
<dbReference type="Proteomes" id="UP001221142">
    <property type="component" value="Unassembled WGS sequence"/>
</dbReference>
<reference evidence="2" key="1">
    <citation type="submission" date="2023-03" db="EMBL/GenBank/DDBJ databases">
        <title>Massive genome expansion in bonnet fungi (Mycena s.s.) driven by repeated elements and novel gene families across ecological guilds.</title>
        <authorList>
            <consortium name="Lawrence Berkeley National Laboratory"/>
            <person name="Harder C.B."/>
            <person name="Miyauchi S."/>
            <person name="Viragh M."/>
            <person name="Kuo A."/>
            <person name="Thoen E."/>
            <person name="Andreopoulos B."/>
            <person name="Lu D."/>
            <person name="Skrede I."/>
            <person name="Drula E."/>
            <person name="Henrissat B."/>
            <person name="Morin E."/>
            <person name="Kohler A."/>
            <person name="Barry K."/>
            <person name="LaButti K."/>
            <person name="Morin E."/>
            <person name="Salamov A."/>
            <person name="Lipzen A."/>
            <person name="Mereny Z."/>
            <person name="Hegedus B."/>
            <person name="Baldrian P."/>
            <person name="Stursova M."/>
            <person name="Weitz H."/>
            <person name="Taylor A."/>
            <person name="Grigoriev I.V."/>
            <person name="Nagy L.G."/>
            <person name="Martin F."/>
            <person name="Kauserud H."/>
        </authorList>
    </citation>
    <scope>NUCLEOTIDE SEQUENCE</scope>
    <source>
        <strain evidence="2">9284</strain>
    </source>
</reference>
<accession>A0AAD7BG01</accession>
<dbReference type="AlphaFoldDB" id="A0AAD7BG01"/>
<feature type="compositionally biased region" description="Low complexity" evidence="1">
    <location>
        <begin position="59"/>
        <end position="76"/>
    </location>
</feature>
<dbReference type="EMBL" id="JARKIF010000017">
    <property type="protein sequence ID" value="KAJ7620154.1"/>
    <property type="molecule type" value="Genomic_DNA"/>
</dbReference>
<evidence type="ECO:0000313" key="2">
    <source>
        <dbReference type="EMBL" id="KAJ7620154.1"/>
    </source>
</evidence>
<evidence type="ECO:0000313" key="3">
    <source>
        <dbReference type="Proteomes" id="UP001221142"/>
    </source>
</evidence>
<gene>
    <name evidence="2" type="ORF">FB45DRAFT_871209</name>
</gene>
<comment type="caution">
    <text evidence="2">The sequence shown here is derived from an EMBL/GenBank/DDBJ whole genome shotgun (WGS) entry which is preliminary data.</text>
</comment>